<organism evidence="1 2">
    <name type="scientific">Enterococcus viikkiensis</name>
    <dbReference type="NCBI Taxonomy" id="930854"/>
    <lineage>
        <taxon>Bacteria</taxon>
        <taxon>Bacillati</taxon>
        <taxon>Bacillota</taxon>
        <taxon>Bacilli</taxon>
        <taxon>Lactobacillales</taxon>
        <taxon>Enterococcaceae</taxon>
        <taxon>Enterococcus</taxon>
    </lineage>
</organism>
<dbReference type="EMBL" id="JARQBN010000003">
    <property type="protein sequence ID" value="MDT2827475.1"/>
    <property type="molecule type" value="Genomic_DNA"/>
</dbReference>
<accession>A0ABU3FND1</accession>
<sequence>MKKIAGFFFQKPLDLTQKKSFEIHLPTDTLYNGSEPVLESNRQILCEISKQYDYPEDSLHSFFVITEICEGTCNSLVNSRLDYLFSSPQIVEESS</sequence>
<comment type="caution">
    <text evidence="1">The sequence shown here is derived from an EMBL/GenBank/DDBJ whole genome shotgun (WGS) entry which is preliminary data.</text>
</comment>
<name>A0ABU3FND1_9ENTE</name>
<evidence type="ECO:0000313" key="1">
    <source>
        <dbReference type="EMBL" id="MDT2827475.1"/>
    </source>
</evidence>
<dbReference type="Proteomes" id="UP001265301">
    <property type="component" value="Unassembled WGS sequence"/>
</dbReference>
<dbReference type="RefSeq" id="WP_311818602.1">
    <property type="nucleotide sequence ID" value="NZ_JARQBN010000003.1"/>
</dbReference>
<proteinExistence type="predicted"/>
<keyword evidence="2" id="KW-1185">Reference proteome</keyword>
<reference evidence="1 2" key="1">
    <citation type="submission" date="2023-03" db="EMBL/GenBank/DDBJ databases">
        <authorList>
            <person name="Shen W."/>
            <person name="Cai J."/>
        </authorList>
    </citation>
    <scope>NUCLEOTIDE SEQUENCE [LARGE SCALE GENOMIC DNA]</scope>
    <source>
        <strain evidence="1 2">B101</strain>
    </source>
</reference>
<evidence type="ECO:0000313" key="2">
    <source>
        <dbReference type="Proteomes" id="UP001265301"/>
    </source>
</evidence>
<feature type="non-terminal residue" evidence="1">
    <location>
        <position position="95"/>
    </location>
</feature>
<gene>
    <name evidence="1" type="ORF">P7H59_03295</name>
</gene>
<protein>
    <submittedName>
        <fullName evidence="1">Uncharacterized protein</fullName>
    </submittedName>
</protein>